<dbReference type="InterPro" id="IPR036259">
    <property type="entry name" value="MFS_trans_sf"/>
</dbReference>
<protein>
    <submittedName>
        <fullName evidence="8">MFS transporter</fullName>
    </submittedName>
</protein>
<evidence type="ECO:0000313" key="9">
    <source>
        <dbReference type="Proteomes" id="UP000678016"/>
    </source>
</evidence>
<comment type="subcellular location">
    <subcellularLocation>
        <location evidence="1">Cell membrane</location>
        <topology evidence="1">Multi-pass membrane protein</topology>
    </subcellularLocation>
</comment>
<dbReference type="PANTHER" id="PTHR23513:SF6">
    <property type="entry name" value="MAJOR FACILITATOR SUPERFAMILY ASSOCIATED DOMAIN-CONTAINING PROTEIN"/>
    <property type="match status" value="1"/>
</dbReference>
<feature type="region of interest" description="Disordered" evidence="6">
    <location>
        <begin position="204"/>
        <end position="225"/>
    </location>
</feature>
<keyword evidence="9" id="KW-1185">Reference proteome</keyword>
<feature type="transmembrane region" description="Helical" evidence="7">
    <location>
        <begin position="280"/>
        <end position="298"/>
    </location>
</feature>
<evidence type="ECO:0000256" key="4">
    <source>
        <dbReference type="ARBA" id="ARBA00022989"/>
    </source>
</evidence>
<dbReference type="Gene3D" id="1.20.1250.20">
    <property type="entry name" value="MFS general substrate transporter like domains"/>
    <property type="match status" value="1"/>
</dbReference>
<feature type="transmembrane region" description="Helical" evidence="7">
    <location>
        <begin position="310"/>
        <end position="328"/>
    </location>
</feature>
<proteinExistence type="predicted"/>
<evidence type="ECO:0000256" key="2">
    <source>
        <dbReference type="ARBA" id="ARBA00022475"/>
    </source>
</evidence>
<evidence type="ECO:0000256" key="6">
    <source>
        <dbReference type="SAM" id="MobiDB-lite"/>
    </source>
</evidence>
<feature type="transmembrane region" description="Helical" evidence="7">
    <location>
        <begin position="399"/>
        <end position="417"/>
    </location>
</feature>
<feature type="transmembrane region" description="Helical" evidence="7">
    <location>
        <begin position="54"/>
        <end position="74"/>
    </location>
</feature>
<feature type="transmembrane region" description="Helical" evidence="7">
    <location>
        <begin position="334"/>
        <end position="359"/>
    </location>
</feature>
<dbReference type="PANTHER" id="PTHR23513">
    <property type="entry name" value="INTEGRAL MEMBRANE EFFLUX PROTEIN-RELATED"/>
    <property type="match status" value="1"/>
</dbReference>
<feature type="transmembrane region" description="Helical" evidence="7">
    <location>
        <begin position="86"/>
        <end position="104"/>
    </location>
</feature>
<feature type="compositionally biased region" description="Basic and acidic residues" evidence="6">
    <location>
        <begin position="209"/>
        <end position="225"/>
    </location>
</feature>
<dbReference type="RefSeq" id="WP_212640073.1">
    <property type="nucleotide sequence ID" value="NZ_CP074132.1"/>
</dbReference>
<evidence type="ECO:0000256" key="1">
    <source>
        <dbReference type="ARBA" id="ARBA00004651"/>
    </source>
</evidence>
<feature type="transmembrane region" description="Helical" evidence="7">
    <location>
        <begin position="246"/>
        <end position="268"/>
    </location>
</feature>
<evidence type="ECO:0000256" key="5">
    <source>
        <dbReference type="ARBA" id="ARBA00023136"/>
    </source>
</evidence>
<sequence length="426" mass="43370">MGTDSSQAGDAPPVVGPGGAFHRFWAGHTSANLGDGVLLTLFPLMAAALTSDPLAVSMLTAAAYTPWLLFGLHAGALIDRIDKRRAMVVGNVVRCVLLGVLAAFSWFGPVPVWGLCLFVFVLAVCEVFHDGSARALLPVLVARGLLVAANSRLQGTRVLASDFLGGPLAGLLFALSAGTALLFNAGVYLVGSLFLLAVPAALRSPGGEGQRKGAEGGRTPDTERPSLTREALEGLRFVRSDRVQRGFAAAAAVSGFATGGVSAILVLYITRTLGVPEALFGVYTMLSPVGALAASFLCAPLGRWCGHGPLLITAHLLGGGVLLTMGLLPGVVVGALALGVFGLAATTIAVSAGSILQAVTPEPILGRASMARMILAQSSVLMGVLTGGLLGGLGLPAPFVVGGVLLLAAPLLFGRVFREGAERARV</sequence>
<gene>
    <name evidence="8" type="ORF">KGD83_16645</name>
</gene>
<keyword evidence="5 7" id="KW-0472">Membrane</keyword>
<keyword evidence="2" id="KW-1003">Cell membrane</keyword>
<evidence type="ECO:0000256" key="3">
    <source>
        <dbReference type="ARBA" id="ARBA00022692"/>
    </source>
</evidence>
<keyword evidence="4 7" id="KW-1133">Transmembrane helix</keyword>
<keyword evidence="3 7" id="KW-0812">Transmembrane</keyword>
<evidence type="ECO:0000256" key="7">
    <source>
        <dbReference type="SAM" id="Phobius"/>
    </source>
</evidence>
<feature type="transmembrane region" description="Helical" evidence="7">
    <location>
        <begin position="371"/>
        <end position="393"/>
    </location>
</feature>
<dbReference type="SUPFAM" id="SSF103473">
    <property type="entry name" value="MFS general substrate transporter"/>
    <property type="match status" value="1"/>
</dbReference>
<accession>A0ABX8BXS0</accession>
<dbReference type="Proteomes" id="UP000678016">
    <property type="component" value="Chromosome"/>
</dbReference>
<organism evidence="8 9">
    <name type="scientific">Nocardiopsis akebiae</name>
    <dbReference type="NCBI Taxonomy" id="2831968"/>
    <lineage>
        <taxon>Bacteria</taxon>
        <taxon>Bacillati</taxon>
        <taxon>Actinomycetota</taxon>
        <taxon>Actinomycetes</taxon>
        <taxon>Streptosporangiales</taxon>
        <taxon>Nocardiopsidaceae</taxon>
        <taxon>Nocardiopsis</taxon>
    </lineage>
</organism>
<evidence type="ECO:0000313" key="8">
    <source>
        <dbReference type="EMBL" id="QUX26985.1"/>
    </source>
</evidence>
<dbReference type="CDD" id="cd06173">
    <property type="entry name" value="MFS_MefA_like"/>
    <property type="match status" value="1"/>
</dbReference>
<feature type="transmembrane region" description="Helical" evidence="7">
    <location>
        <begin position="173"/>
        <end position="202"/>
    </location>
</feature>
<dbReference type="Pfam" id="PF07690">
    <property type="entry name" value="MFS_1"/>
    <property type="match status" value="1"/>
</dbReference>
<dbReference type="InterPro" id="IPR011701">
    <property type="entry name" value="MFS"/>
</dbReference>
<name>A0ABX8BXS0_9ACTN</name>
<reference evidence="9" key="1">
    <citation type="submission" date="2021-05" db="EMBL/GenBank/DDBJ databases">
        <title>Direct Submission.</title>
        <authorList>
            <person name="Li K."/>
            <person name="Gao J."/>
        </authorList>
    </citation>
    <scope>NUCLEOTIDE SEQUENCE [LARGE SCALE GENOMIC DNA]</scope>
    <source>
        <strain evidence="9">HDS12</strain>
    </source>
</reference>
<dbReference type="EMBL" id="CP074132">
    <property type="protein sequence ID" value="QUX26985.1"/>
    <property type="molecule type" value="Genomic_DNA"/>
</dbReference>